<accession>A0A5A7PPF3</accession>
<dbReference type="Proteomes" id="UP000325081">
    <property type="component" value="Unassembled WGS sequence"/>
</dbReference>
<dbReference type="InterPro" id="IPR033344">
    <property type="entry name" value="CURT1"/>
</dbReference>
<proteinExistence type="predicted"/>
<sequence length="183" mass="20391">METLAARRFSNAPLIRPCNLATKNLQPIHCRKQTHFIRNHLCFISGLRRFPILSVRSATSDETSTGTTPYGKDKLEADGSVIVEDNSPGDRKEDYDIIRLPQEGPLIDMEIFKFMEDLNIKFDFQDTYSLLVFGGGGAVALWLATAVIGAIDSIPLVVAKTVGTYRICLHDLVQLSIFDFQGK</sequence>
<keyword evidence="1" id="KW-0472">Membrane</keyword>
<gene>
    <name evidence="2" type="ORF">STAS_10720</name>
</gene>
<dbReference type="EMBL" id="BKCP01004905">
    <property type="protein sequence ID" value="GER34491.1"/>
    <property type="molecule type" value="Genomic_DNA"/>
</dbReference>
<name>A0A5A7PPF3_STRAF</name>
<keyword evidence="1" id="KW-0812">Transmembrane</keyword>
<protein>
    <submittedName>
        <fullName evidence="2">Protein CURVATURE THYLAKOID 1D</fullName>
    </submittedName>
</protein>
<evidence type="ECO:0000313" key="2">
    <source>
        <dbReference type="EMBL" id="GER34491.1"/>
    </source>
</evidence>
<dbReference type="PANTHER" id="PTHR33222:SF2">
    <property type="entry name" value="PROTEIN CURVATURE THYLAKOID 1D, CHLOROPLASTIC"/>
    <property type="match status" value="1"/>
</dbReference>
<dbReference type="GO" id="GO:0009535">
    <property type="term" value="C:chloroplast thylakoid membrane"/>
    <property type="evidence" value="ECO:0007669"/>
    <property type="project" value="TreeGrafter"/>
</dbReference>
<comment type="caution">
    <text evidence="2">The sequence shown here is derived from an EMBL/GenBank/DDBJ whole genome shotgun (WGS) entry which is preliminary data.</text>
</comment>
<keyword evidence="1" id="KW-1133">Transmembrane helix</keyword>
<reference evidence="3" key="1">
    <citation type="journal article" date="2019" name="Curr. Biol.">
        <title>Genome Sequence of Striga asiatica Provides Insight into the Evolution of Plant Parasitism.</title>
        <authorList>
            <person name="Yoshida S."/>
            <person name="Kim S."/>
            <person name="Wafula E.K."/>
            <person name="Tanskanen J."/>
            <person name="Kim Y.M."/>
            <person name="Honaas L."/>
            <person name="Yang Z."/>
            <person name="Spallek T."/>
            <person name="Conn C.E."/>
            <person name="Ichihashi Y."/>
            <person name="Cheong K."/>
            <person name="Cui S."/>
            <person name="Der J.P."/>
            <person name="Gundlach H."/>
            <person name="Jiao Y."/>
            <person name="Hori C."/>
            <person name="Ishida J.K."/>
            <person name="Kasahara H."/>
            <person name="Kiba T."/>
            <person name="Kim M.S."/>
            <person name="Koo N."/>
            <person name="Laohavisit A."/>
            <person name="Lee Y.H."/>
            <person name="Lumba S."/>
            <person name="McCourt P."/>
            <person name="Mortimer J.C."/>
            <person name="Mutuku J.M."/>
            <person name="Nomura T."/>
            <person name="Sasaki-Sekimoto Y."/>
            <person name="Seto Y."/>
            <person name="Wang Y."/>
            <person name="Wakatake T."/>
            <person name="Sakakibara H."/>
            <person name="Demura T."/>
            <person name="Yamaguchi S."/>
            <person name="Yoneyama K."/>
            <person name="Manabe R.I."/>
            <person name="Nelson D.C."/>
            <person name="Schulman A.H."/>
            <person name="Timko M.P."/>
            <person name="dePamphilis C.W."/>
            <person name="Choi D."/>
            <person name="Shirasu K."/>
        </authorList>
    </citation>
    <scope>NUCLEOTIDE SEQUENCE [LARGE SCALE GENOMIC DNA]</scope>
    <source>
        <strain evidence="3">cv. UVA1</strain>
    </source>
</reference>
<organism evidence="2 3">
    <name type="scientific">Striga asiatica</name>
    <name type="common">Asiatic witchweed</name>
    <name type="synonym">Buchnera asiatica</name>
    <dbReference type="NCBI Taxonomy" id="4170"/>
    <lineage>
        <taxon>Eukaryota</taxon>
        <taxon>Viridiplantae</taxon>
        <taxon>Streptophyta</taxon>
        <taxon>Embryophyta</taxon>
        <taxon>Tracheophyta</taxon>
        <taxon>Spermatophyta</taxon>
        <taxon>Magnoliopsida</taxon>
        <taxon>eudicotyledons</taxon>
        <taxon>Gunneridae</taxon>
        <taxon>Pentapetalae</taxon>
        <taxon>asterids</taxon>
        <taxon>lamiids</taxon>
        <taxon>Lamiales</taxon>
        <taxon>Orobanchaceae</taxon>
        <taxon>Buchnereae</taxon>
        <taxon>Striga</taxon>
    </lineage>
</organism>
<keyword evidence="3" id="KW-1185">Reference proteome</keyword>
<evidence type="ECO:0000313" key="3">
    <source>
        <dbReference type="Proteomes" id="UP000325081"/>
    </source>
</evidence>
<dbReference type="AlphaFoldDB" id="A0A5A7PPF3"/>
<evidence type="ECO:0000256" key="1">
    <source>
        <dbReference type="SAM" id="Phobius"/>
    </source>
</evidence>
<dbReference type="OrthoDB" id="2014299at2759"/>
<dbReference type="PANTHER" id="PTHR33222">
    <property type="match status" value="1"/>
</dbReference>
<feature type="transmembrane region" description="Helical" evidence="1">
    <location>
        <begin position="128"/>
        <end position="151"/>
    </location>
</feature>